<evidence type="ECO:0000313" key="1">
    <source>
        <dbReference type="EMBL" id="MCI90181.1"/>
    </source>
</evidence>
<accession>A0A392VT83</accession>
<dbReference type="Proteomes" id="UP000265520">
    <property type="component" value="Unassembled WGS sequence"/>
</dbReference>
<protein>
    <submittedName>
        <fullName evidence="1">Uncharacterized protein</fullName>
    </submittedName>
</protein>
<proteinExistence type="predicted"/>
<feature type="non-terminal residue" evidence="1">
    <location>
        <position position="20"/>
    </location>
</feature>
<organism evidence="1 2">
    <name type="scientific">Trifolium medium</name>
    <dbReference type="NCBI Taxonomy" id="97028"/>
    <lineage>
        <taxon>Eukaryota</taxon>
        <taxon>Viridiplantae</taxon>
        <taxon>Streptophyta</taxon>
        <taxon>Embryophyta</taxon>
        <taxon>Tracheophyta</taxon>
        <taxon>Spermatophyta</taxon>
        <taxon>Magnoliopsida</taxon>
        <taxon>eudicotyledons</taxon>
        <taxon>Gunneridae</taxon>
        <taxon>Pentapetalae</taxon>
        <taxon>rosids</taxon>
        <taxon>fabids</taxon>
        <taxon>Fabales</taxon>
        <taxon>Fabaceae</taxon>
        <taxon>Papilionoideae</taxon>
        <taxon>50 kb inversion clade</taxon>
        <taxon>NPAAA clade</taxon>
        <taxon>Hologalegina</taxon>
        <taxon>IRL clade</taxon>
        <taxon>Trifolieae</taxon>
        <taxon>Trifolium</taxon>
    </lineage>
</organism>
<keyword evidence="2" id="KW-1185">Reference proteome</keyword>
<dbReference type="AlphaFoldDB" id="A0A392VT83"/>
<reference evidence="1 2" key="1">
    <citation type="journal article" date="2018" name="Front. Plant Sci.">
        <title>Red Clover (Trifolium pratense) and Zigzag Clover (T. medium) - A Picture of Genomic Similarities and Differences.</title>
        <authorList>
            <person name="Dluhosova J."/>
            <person name="Istvanek J."/>
            <person name="Nedelnik J."/>
            <person name="Repkova J."/>
        </authorList>
    </citation>
    <scope>NUCLEOTIDE SEQUENCE [LARGE SCALE GENOMIC DNA]</scope>
    <source>
        <strain evidence="2">cv. 10/8</strain>
        <tissue evidence="1">Leaf</tissue>
    </source>
</reference>
<name>A0A392VT83_9FABA</name>
<evidence type="ECO:0000313" key="2">
    <source>
        <dbReference type="Proteomes" id="UP000265520"/>
    </source>
</evidence>
<dbReference type="EMBL" id="LXQA011237205">
    <property type="protein sequence ID" value="MCI90181.1"/>
    <property type="molecule type" value="Genomic_DNA"/>
</dbReference>
<comment type="caution">
    <text evidence="1">The sequence shown here is derived from an EMBL/GenBank/DDBJ whole genome shotgun (WGS) entry which is preliminary data.</text>
</comment>
<sequence>MSKLMIKIRWRARIKGLGEQ</sequence>